<dbReference type="InterPro" id="IPR050107">
    <property type="entry name" value="ABC_carbohydrate_import_ATPase"/>
</dbReference>
<dbReference type="CDD" id="cd03215">
    <property type="entry name" value="ABC_Carb_Monos_II"/>
    <property type="match status" value="1"/>
</dbReference>
<dbReference type="AlphaFoldDB" id="A0A7M3MIU0"/>
<reference evidence="4 5" key="1">
    <citation type="submission" date="2018-06" db="EMBL/GenBank/DDBJ databases">
        <title>Complete genome of Desulfovibrio indonesiensis P37SLT.</title>
        <authorList>
            <person name="Crispim J.S."/>
            <person name="Vidigal P.M.P."/>
            <person name="Silva L.C.F."/>
            <person name="Laguardia C.N."/>
            <person name="Araujo L.C."/>
            <person name="Dias R.S."/>
            <person name="Sousa M.P."/>
            <person name="Paula S.O."/>
            <person name="Silva C."/>
        </authorList>
    </citation>
    <scope>NUCLEOTIDE SEQUENCE [LARGE SCALE GENOMIC DNA]</scope>
    <source>
        <strain evidence="4 5">P37SLT</strain>
    </source>
</reference>
<keyword evidence="5" id="KW-1185">Reference proteome</keyword>
<dbReference type="RefSeq" id="WP_144301168.1">
    <property type="nucleotide sequence ID" value="NZ_QMIE01000001.1"/>
</dbReference>
<dbReference type="PROSITE" id="PS50893">
    <property type="entry name" value="ABC_TRANSPORTER_2"/>
    <property type="match status" value="2"/>
</dbReference>
<evidence type="ECO:0000259" key="3">
    <source>
        <dbReference type="PROSITE" id="PS50893"/>
    </source>
</evidence>
<dbReference type="InterPro" id="IPR003593">
    <property type="entry name" value="AAA+_ATPase"/>
</dbReference>
<dbReference type="SUPFAM" id="SSF52540">
    <property type="entry name" value="P-loop containing nucleoside triphosphate hydrolases"/>
    <property type="match status" value="2"/>
</dbReference>
<proteinExistence type="predicted"/>
<dbReference type="Pfam" id="PF00005">
    <property type="entry name" value="ABC_tran"/>
    <property type="match status" value="2"/>
</dbReference>
<evidence type="ECO:0000256" key="1">
    <source>
        <dbReference type="ARBA" id="ARBA00022741"/>
    </source>
</evidence>
<dbReference type="GO" id="GO:0005524">
    <property type="term" value="F:ATP binding"/>
    <property type="evidence" value="ECO:0007669"/>
    <property type="project" value="UniProtKB-KW"/>
</dbReference>
<dbReference type="EMBL" id="QMIE01000001">
    <property type="protein sequence ID" value="TVM19704.1"/>
    <property type="molecule type" value="Genomic_DNA"/>
</dbReference>
<gene>
    <name evidence="4" type="ORF">DPQ33_00250</name>
</gene>
<dbReference type="PANTHER" id="PTHR43790">
    <property type="entry name" value="CARBOHYDRATE TRANSPORT ATP-BINDING PROTEIN MG119-RELATED"/>
    <property type="match status" value="1"/>
</dbReference>
<feature type="domain" description="ABC transporter" evidence="3">
    <location>
        <begin position="20"/>
        <end position="253"/>
    </location>
</feature>
<dbReference type="CDD" id="cd03216">
    <property type="entry name" value="ABC_Carb_Monos_I"/>
    <property type="match status" value="1"/>
</dbReference>
<evidence type="ECO:0000256" key="2">
    <source>
        <dbReference type="ARBA" id="ARBA00022840"/>
    </source>
</evidence>
<dbReference type="OrthoDB" id="9809450at2"/>
<dbReference type="Proteomes" id="UP000448292">
    <property type="component" value="Unassembled WGS sequence"/>
</dbReference>
<dbReference type="Gene3D" id="3.40.50.300">
    <property type="entry name" value="P-loop containing nucleotide triphosphate hydrolases"/>
    <property type="match status" value="2"/>
</dbReference>
<dbReference type="InterPro" id="IPR003439">
    <property type="entry name" value="ABC_transporter-like_ATP-bd"/>
</dbReference>
<dbReference type="InterPro" id="IPR017871">
    <property type="entry name" value="ABC_transporter-like_CS"/>
</dbReference>
<organism evidence="4 5">
    <name type="scientific">Oceanidesulfovibrio indonesiensis</name>
    <dbReference type="NCBI Taxonomy" id="54767"/>
    <lineage>
        <taxon>Bacteria</taxon>
        <taxon>Pseudomonadati</taxon>
        <taxon>Thermodesulfobacteriota</taxon>
        <taxon>Desulfovibrionia</taxon>
        <taxon>Desulfovibrionales</taxon>
        <taxon>Desulfovibrionaceae</taxon>
        <taxon>Oceanidesulfovibrio</taxon>
    </lineage>
</organism>
<dbReference type="GO" id="GO:0016887">
    <property type="term" value="F:ATP hydrolysis activity"/>
    <property type="evidence" value="ECO:0007669"/>
    <property type="project" value="InterPro"/>
</dbReference>
<dbReference type="PANTHER" id="PTHR43790:SF4">
    <property type="entry name" value="GUANOSINE IMPORT ATP-BINDING PROTEIN NUPO"/>
    <property type="match status" value="1"/>
</dbReference>
<dbReference type="PROSITE" id="PS00211">
    <property type="entry name" value="ABC_TRANSPORTER_1"/>
    <property type="match status" value="1"/>
</dbReference>
<protein>
    <submittedName>
        <fullName evidence="4">ABC transporter ATP-binding protein</fullName>
    </submittedName>
</protein>
<sequence length="529" mass="57700">MMPEPVANTLKNAGAEPPLVHLENISKSFGKVHANKDITLDIRPGRILALLGENGAGKSTLMSILAGKLHPDSGRILVNGRPATFDSPGAAIRAGIGMVYQHFMLVDAMTVAQNVLLGQSDKFFLSPKKMNEQVGALAKEYGLAVNPSARVANLSMGERQRVEILRLLHRKSEVLIFDEPTTVLTPAESDQLFEALRSMSALGKAVVFISHKLPEVLAIADEIAILRRGEIVDRFGPKDTPSEAELARRMVGREVLLTVDREPVEPGEVVLELEQLSGDGLQGVDLTVRQGEIVAVAGVAGNGQKPLVEIISGLREPKGGTVRLMSRTWKEYYGSRRRARPGPDTRPEGPLGRGAWKGALSYIPEDRKGIATMQNLNLVDNVLLTTRQGFSRWFFLSRGHAVAATENMVKEFDVRGGGPETRAGQLSGGNLQKLVLAREFYREPRIIVAEQPTQGLDVAATEEVWAQLLAVRERAGVLLVTNDLNESIQLADRIAVMYRGRFMDVLEGEEARDVDLLGQLMAGVDPRKS</sequence>
<accession>A0A7M3MIU0</accession>
<dbReference type="InterPro" id="IPR027417">
    <property type="entry name" value="P-loop_NTPase"/>
</dbReference>
<keyword evidence="1" id="KW-0547">Nucleotide-binding</keyword>
<feature type="domain" description="ABC transporter" evidence="3">
    <location>
        <begin position="264"/>
        <end position="524"/>
    </location>
</feature>
<keyword evidence="2 4" id="KW-0067">ATP-binding</keyword>
<evidence type="ECO:0000313" key="5">
    <source>
        <dbReference type="Proteomes" id="UP000448292"/>
    </source>
</evidence>
<dbReference type="SMART" id="SM00382">
    <property type="entry name" value="AAA"/>
    <property type="match status" value="1"/>
</dbReference>
<name>A0A7M3MIU0_9BACT</name>
<comment type="caution">
    <text evidence="4">The sequence shown here is derived from an EMBL/GenBank/DDBJ whole genome shotgun (WGS) entry which is preliminary data.</text>
</comment>
<evidence type="ECO:0000313" key="4">
    <source>
        <dbReference type="EMBL" id="TVM19704.1"/>
    </source>
</evidence>